<dbReference type="InterPro" id="IPR036844">
    <property type="entry name" value="Hint_dom_sf"/>
</dbReference>
<organism evidence="2 3">
    <name type="scientific">Paludibacter jiangxiensis</name>
    <dbReference type="NCBI Taxonomy" id="681398"/>
    <lineage>
        <taxon>Bacteria</taxon>
        <taxon>Pseudomonadati</taxon>
        <taxon>Bacteroidota</taxon>
        <taxon>Bacteroidia</taxon>
        <taxon>Bacteroidales</taxon>
        <taxon>Paludibacteraceae</taxon>
        <taxon>Paludibacter</taxon>
    </lineage>
</organism>
<dbReference type="GO" id="GO:0003723">
    <property type="term" value="F:RNA binding"/>
    <property type="evidence" value="ECO:0007669"/>
    <property type="project" value="InterPro"/>
</dbReference>
<comment type="caution">
    <text evidence="2">The sequence shown here is derived from an EMBL/GenBank/DDBJ whole genome shotgun (WGS) entry which is preliminary data.</text>
</comment>
<evidence type="ECO:0000313" key="2">
    <source>
        <dbReference type="EMBL" id="GAT63727.1"/>
    </source>
</evidence>
<dbReference type="GO" id="GO:0016539">
    <property type="term" value="P:intein-mediated protein splicing"/>
    <property type="evidence" value="ECO:0007669"/>
    <property type="project" value="InterPro"/>
</dbReference>
<dbReference type="AlphaFoldDB" id="A0A161LG26"/>
<dbReference type="Gene3D" id="2.170.16.10">
    <property type="entry name" value="Hedgehog/Intein (Hint) domain"/>
    <property type="match status" value="1"/>
</dbReference>
<evidence type="ECO:0000259" key="1">
    <source>
        <dbReference type="PROSITE" id="PS51148"/>
    </source>
</evidence>
<name>A0A161LG26_9BACT</name>
<dbReference type="SUPFAM" id="SSF51294">
    <property type="entry name" value="Hedgehog/intein (Hint) domain"/>
    <property type="match status" value="1"/>
</dbReference>
<dbReference type="InterPro" id="IPR003652">
    <property type="entry name" value="Ataxin_AXH_dom"/>
</dbReference>
<dbReference type="Pfam" id="PF08517">
    <property type="entry name" value="AXH"/>
    <property type="match status" value="1"/>
</dbReference>
<keyword evidence="3" id="KW-1185">Reference proteome</keyword>
<dbReference type="InterPro" id="IPR006141">
    <property type="entry name" value="Intein_N"/>
</dbReference>
<dbReference type="EMBL" id="BDCR01000004">
    <property type="protein sequence ID" value="GAT63727.1"/>
    <property type="molecule type" value="Genomic_DNA"/>
</dbReference>
<dbReference type="PROSITE" id="PS51148">
    <property type="entry name" value="AXH"/>
    <property type="match status" value="1"/>
</dbReference>
<reference evidence="3" key="2">
    <citation type="journal article" date="2017" name="Genome Announc.">
        <title>Draft genome sequence of Paludibacter jiangxiensis NM7(T), a propionate-producing fermentative bacterium.</title>
        <authorList>
            <person name="Qiu Y.-L."/>
            <person name="Tourlousse D.M."/>
            <person name="Matsuura N."/>
            <person name="Ohashi A."/>
            <person name="Sekiguchi Y."/>
        </authorList>
    </citation>
    <scope>NUCLEOTIDE SEQUENCE [LARGE SCALE GENOMIC DNA]</scope>
    <source>
        <strain evidence="3">NM7</strain>
    </source>
</reference>
<dbReference type="OrthoDB" id="9784548at2"/>
<dbReference type="PROSITE" id="PS51257">
    <property type="entry name" value="PROKAR_LIPOPROTEIN"/>
    <property type="match status" value="1"/>
</dbReference>
<dbReference type="SMART" id="SM00536">
    <property type="entry name" value="AXH"/>
    <property type="match status" value="1"/>
</dbReference>
<feature type="domain" description="AXH" evidence="1">
    <location>
        <begin position="231"/>
        <end position="356"/>
    </location>
</feature>
<evidence type="ECO:0000313" key="3">
    <source>
        <dbReference type="Proteomes" id="UP000076586"/>
    </source>
</evidence>
<dbReference type="PROSITE" id="PS50817">
    <property type="entry name" value="INTEIN_N_TER"/>
    <property type="match status" value="1"/>
</dbReference>
<dbReference type="RefSeq" id="WP_084252398.1">
    <property type="nucleotide sequence ID" value="NZ_BDCR01000004.1"/>
</dbReference>
<sequence length="393" mass="44001">MKKMIGFVICIFFLGSCTITEYTTRKCDCSHYAMQTDEIACSGIFGKSDTCQNYFNIWKQLFLSRNNMTEDYFNDHIFPCSTGIGKWNDGISFNISYKVKIDWVETRLYDSFPVFLNSSTAGLYPSIAVPRTTLLTKDQINSLIDASAFSAQMFTVASVNTLKYTSQQAAFKALIKAAKTDTLCTGAILYKVTTKANPTNGHPFFQASGDINWDKNQCITGLIDLVTGETTITPGYCYISFCFDGNTQITFPDGTTKCIKTIKTGDKIVTVNLKTMKPETDIVQKIDSVAHDDIVKIAFSDNTLNINTADHPYFVKGKGWCSCKPALTRKKYNIPTRQLTRGDICLKYTRNQLTEIRVESITPRPGSIMTYNLSRLLKNNNYLANGIVVSTEK</sequence>
<gene>
    <name evidence="2" type="ORF">PJIAN_4268</name>
</gene>
<reference evidence="3" key="1">
    <citation type="submission" date="2016-04" db="EMBL/GenBank/DDBJ databases">
        <title>Draft genome sequence of Paludibacter jiangxiensis strain NM7.</title>
        <authorList>
            <person name="Qiu Y."/>
            <person name="Matsuura N."/>
            <person name="Ohashi A."/>
            <person name="Tourlousse M.D."/>
            <person name="Sekiguchi Y."/>
        </authorList>
    </citation>
    <scope>NUCLEOTIDE SEQUENCE [LARGE SCALE GENOMIC DNA]</scope>
    <source>
        <strain evidence="3">NM7</strain>
    </source>
</reference>
<dbReference type="Proteomes" id="UP000076586">
    <property type="component" value="Unassembled WGS sequence"/>
</dbReference>
<dbReference type="CDD" id="cd00081">
    <property type="entry name" value="Hint"/>
    <property type="match status" value="1"/>
</dbReference>
<accession>A0A161LG26</accession>
<proteinExistence type="predicted"/>
<dbReference type="STRING" id="681398.PJIAN_4268"/>
<protein>
    <submittedName>
        <fullName evidence="2">Intein N-terminal splicing region protein</fullName>
    </submittedName>
</protein>